<feature type="region of interest" description="Disordered" evidence="1">
    <location>
        <begin position="216"/>
        <end position="250"/>
    </location>
</feature>
<evidence type="ECO:0000313" key="3">
    <source>
        <dbReference type="Proteomes" id="UP000218209"/>
    </source>
</evidence>
<proteinExistence type="predicted"/>
<dbReference type="Proteomes" id="UP000218209">
    <property type="component" value="Unassembled WGS sequence"/>
</dbReference>
<dbReference type="AlphaFoldDB" id="A0A1X6NLE9"/>
<reference evidence="2 3" key="1">
    <citation type="submission" date="2017-03" db="EMBL/GenBank/DDBJ databases">
        <title>WGS assembly of Porphyra umbilicalis.</title>
        <authorList>
            <person name="Brawley S.H."/>
            <person name="Blouin N.A."/>
            <person name="Ficko-Blean E."/>
            <person name="Wheeler G.L."/>
            <person name="Lohr M."/>
            <person name="Goodson H.V."/>
            <person name="Jenkins J.W."/>
            <person name="Blaby-Haas C.E."/>
            <person name="Helliwell K.E."/>
            <person name="Chan C."/>
            <person name="Marriage T."/>
            <person name="Bhattacharya D."/>
            <person name="Klein A.S."/>
            <person name="Badis Y."/>
            <person name="Brodie J."/>
            <person name="Cao Y."/>
            <person name="Collen J."/>
            <person name="Dittami S.M."/>
            <person name="Gachon C.M."/>
            <person name="Green B.R."/>
            <person name="Karpowicz S."/>
            <person name="Kim J.W."/>
            <person name="Kudahl U."/>
            <person name="Lin S."/>
            <person name="Michel G."/>
            <person name="Mittag M."/>
            <person name="Olson B.J."/>
            <person name="Pangilinan J."/>
            <person name="Peng Y."/>
            <person name="Qiu H."/>
            <person name="Shu S."/>
            <person name="Singer J.T."/>
            <person name="Smith A.G."/>
            <person name="Sprecher B.N."/>
            <person name="Wagner V."/>
            <person name="Wang W."/>
            <person name="Wang Z.-Y."/>
            <person name="Yan J."/>
            <person name="Yarish C."/>
            <person name="Zoeuner-Riek S."/>
            <person name="Zhuang Y."/>
            <person name="Zou Y."/>
            <person name="Lindquist E.A."/>
            <person name="Grimwood J."/>
            <person name="Barry K."/>
            <person name="Rokhsar D.S."/>
            <person name="Schmutz J."/>
            <person name="Stiller J.W."/>
            <person name="Grossman A.R."/>
            <person name="Prochnik S.E."/>
        </authorList>
    </citation>
    <scope>NUCLEOTIDE SEQUENCE [LARGE SCALE GENOMIC DNA]</scope>
    <source>
        <strain evidence="2">4086291</strain>
    </source>
</reference>
<organism evidence="2 3">
    <name type="scientific">Porphyra umbilicalis</name>
    <name type="common">Purple laver</name>
    <name type="synonym">Red alga</name>
    <dbReference type="NCBI Taxonomy" id="2786"/>
    <lineage>
        <taxon>Eukaryota</taxon>
        <taxon>Rhodophyta</taxon>
        <taxon>Bangiophyceae</taxon>
        <taxon>Bangiales</taxon>
        <taxon>Bangiaceae</taxon>
        <taxon>Porphyra</taxon>
    </lineage>
</organism>
<protein>
    <submittedName>
        <fullName evidence="2">Uncharacterized protein</fullName>
    </submittedName>
</protein>
<accession>A0A1X6NLE9</accession>
<feature type="compositionally biased region" description="Basic residues" evidence="1">
    <location>
        <begin position="231"/>
        <end position="244"/>
    </location>
</feature>
<gene>
    <name evidence="2" type="ORF">BU14_1781s0002</name>
</gene>
<dbReference type="EMBL" id="KV919730">
    <property type="protein sequence ID" value="OSX69163.1"/>
    <property type="molecule type" value="Genomic_DNA"/>
</dbReference>
<name>A0A1X6NLE9_PORUM</name>
<evidence type="ECO:0000256" key="1">
    <source>
        <dbReference type="SAM" id="MobiDB-lite"/>
    </source>
</evidence>
<sequence>MTPWLGVEGGIVDGGGLPEGLNSACEGWFPSTQTAPAILAENVTRSPRDIDFGLPPCVPRIWPGSQRRHLTQPSILTPPYRLQRPPSPSSPSLRVGWVLFHFHHGVCPTRTADGRSPPPHHVSFYPEAATPNCGIAPPTPPRGCAPPCWRAARVGEPRPRRPARLVAPPAHGCGAAPVGYPRRCVGDVIPSLPASRERPRRTTGGCCTRADAASRLGGGARGAAAPPRRCGGGRHCPRVGRLVRRPGGSR</sequence>
<keyword evidence="3" id="KW-1185">Reference proteome</keyword>
<evidence type="ECO:0000313" key="2">
    <source>
        <dbReference type="EMBL" id="OSX69163.1"/>
    </source>
</evidence>